<dbReference type="Pfam" id="PF02597">
    <property type="entry name" value="ThiS"/>
    <property type="match status" value="1"/>
</dbReference>
<dbReference type="SUPFAM" id="SSF54285">
    <property type="entry name" value="MoaD/ThiS"/>
    <property type="match status" value="1"/>
</dbReference>
<dbReference type="Gene3D" id="3.10.20.30">
    <property type="match status" value="1"/>
</dbReference>
<evidence type="ECO:0000313" key="1">
    <source>
        <dbReference type="EMBL" id="MDQ7250040.1"/>
    </source>
</evidence>
<dbReference type="RefSeq" id="WP_379958773.1">
    <property type="nucleotide sequence ID" value="NZ_JAUYVI010000006.1"/>
</dbReference>
<protein>
    <submittedName>
        <fullName evidence="1">MoaD/ThiS family protein</fullName>
    </submittedName>
</protein>
<reference evidence="2" key="1">
    <citation type="submission" date="2023-08" db="EMBL/GenBank/DDBJ databases">
        <title>Rhodospirillaceae gen. nov., a novel taxon isolated from the Yangtze River Yuezi River estuary sludge.</title>
        <authorList>
            <person name="Ruan L."/>
        </authorList>
    </citation>
    <scope>NUCLEOTIDE SEQUENCE [LARGE SCALE GENOMIC DNA]</scope>
    <source>
        <strain evidence="2">R-7</strain>
    </source>
</reference>
<keyword evidence="2" id="KW-1185">Reference proteome</keyword>
<evidence type="ECO:0000313" key="2">
    <source>
        <dbReference type="Proteomes" id="UP001230156"/>
    </source>
</evidence>
<sequence>MAKVIIWSSLKSHTGGESNLEIEAGNVKDLLARLGETYPGLQPQLKRGVSVSVDGIIFRDGWLTPLKPDSEVVLLPRMQGG</sequence>
<dbReference type="Proteomes" id="UP001230156">
    <property type="component" value="Unassembled WGS sequence"/>
</dbReference>
<dbReference type="CDD" id="cd17040">
    <property type="entry name" value="Ubl_MoaD_like"/>
    <property type="match status" value="1"/>
</dbReference>
<proteinExistence type="predicted"/>
<gene>
    <name evidence="1" type="ORF">Q8A70_20285</name>
</gene>
<dbReference type="InterPro" id="IPR016155">
    <property type="entry name" value="Mopterin_synth/thiamin_S_b"/>
</dbReference>
<name>A0ABU0YQN6_9PROT</name>
<dbReference type="InterPro" id="IPR003749">
    <property type="entry name" value="ThiS/MoaD-like"/>
</dbReference>
<dbReference type="InterPro" id="IPR012675">
    <property type="entry name" value="Beta-grasp_dom_sf"/>
</dbReference>
<dbReference type="EMBL" id="JAUYVI010000006">
    <property type="protein sequence ID" value="MDQ7250040.1"/>
    <property type="molecule type" value="Genomic_DNA"/>
</dbReference>
<accession>A0ABU0YQN6</accession>
<comment type="caution">
    <text evidence="1">The sequence shown here is derived from an EMBL/GenBank/DDBJ whole genome shotgun (WGS) entry which is preliminary data.</text>
</comment>
<organism evidence="1 2">
    <name type="scientific">Dongia sedimenti</name>
    <dbReference type="NCBI Taxonomy" id="3064282"/>
    <lineage>
        <taxon>Bacteria</taxon>
        <taxon>Pseudomonadati</taxon>
        <taxon>Pseudomonadota</taxon>
        <taxon>Alphaproteobacteria</taxon>
        <taxon>Rhodospirillales</taxon>
        <taxon>Dongiaceae</taxon>
        <taxon>Dongia</taxon>
    </lineage>
</organism>